<proteinExistence type="predicted"/>
<sequence length="102" mass="11079">MKHNVIRPSKRHLDTPTHPIWGLCLADVLLWGLPLASCSSSYASRCRGGGFCSREQKSQEGAFWATFCAITLKCALALFCGIRPELASLWQLASGDLGEIGV</sequence>
<evidence type="ECO:0000313" key="2">
    <source>
        <dbReference type="EMBL" id="CAG6477374.1"/>
    </source>
</evidence>
<protein>
    <submittedName>
        <fullName evidence="2">(northern house mosquito) hypothetical protein</fullName>
    </submittedName>
</protein>
<dbReference type="EMBL" id="HBUE01080717">
    <property type="protein sequence ID" value="CAG6477374.1"/>
    <property type="molecule type" value="Transcribed_RNA"/>
</dbReference>
<feature type="signal peptide" evidence="1">
    <location>
        <begin position="1"/>
        <end position="38"/>
    </location>
</feature>
<feature type="chain" id="PRO_5034043755" evidence="1">
    <location>
        <begin position="39"/>
        <end position="102"/>
    </location>
</feature>
<organism evidence="2">
    <name type="scientific">Culex pipiens</name>
    <name type="common">House mosquito</name>
    <dbReference type="NCBI Taxonomy" id="7175"/>
    <lineage>
        <taxon>Eukaryota</taxon>
        <taxon>Metazoa</taxon>
        <taxon>Ecdysozoa</taxon>
        <taxon>Arthropoda</taxon>
        <taxon>Hexapoda</taxon>
        <taxon>Insecta</taxon>
        <taxon>Pterygota</taxon>
        <taxon>Neoptera</taxon>
        <taxon>Endopterygota</taxon>
        <taxon>Diptera</taxon>
        <taxon>Nematocera</taxon>
        <taxon>Culicoidea</taxon>
        <taxon>Culicidae</taxon>
        <taxon>Culicinae</taxon>
        <taxon>Culicini</taxon>
        <taxon>Culex</taxon>
        <taxon>Culex</taxon>
    </lineage>
</organism>
<name>A0A8D8FPA0_CULPI</name>
<accession>A0A8D8FPA0</accession>
<reference evidence="2" key="1">
    <citation type="submission" date="2021-05" db="EMBL/GenBank/DDBJ databases">
        <authorList>
            <person name="Alioto T."/>
            <person name="Alioto T."/>
            <person name="Gomez Garrido J."/>
        </authorList>
    </citation>
    <scope>NUCLEOTIDE SEQUENCE</scope>
</reference>
<dbReference type="AlphaFoldDB" id="A0A8D8FPA0"/>
<evidence type="ECO:0000256" key="1">
    <source>
        <dbReference type="SAM" id="SignalP"/>
    </source>
</evidence>
<keyword evidence="1" id="KW-0732">Signal</keyword>